<dbReference type="Proteomes" id="UP000670092">
    <property type="component" value="Unassembled WGS sequence"/>
</dbReference>
<dbReference type="EMBL" id="JAEVHI010000006">
    <property type="protein sequence ID" value="KAG5288569.1"/>
    <property type="molecule type" value="Genomic_DNA"/>
</dbReference>
<dbReference type="AlphaFoldDB" id="A0A8H7YFD7"/>
<evidence type="ECO:0000313" key="2">
    <source>
        <dbReference type="Proteomes" id="UP000670092"/>
    </source>
</evidence>
<dbReference type="VEuPathDB" id="FungiDB:I7I52_12091"/>
<organism evidence="1 2">
    <name type="scientific">Ajellomyces capsulatus</name>
    <name type="common">Darling's disease fungus</name>
    <name type="synonym">Histoplasma capsulatum</name>
    <dbReference type="NCBI Taxonomy" id="5037"/>
    <lineage>
        <taxon>Eukaryota</taxon>
        <taxon>Fungi</taxon>
        <taxon>Dikarya</taxon>
        <taxon>Ascomycota</taxon>
        <taxon>Pezizomycotina</taxon>
        <taxon>Eurotiomycetes</taxon>
        <taxon>Eurotiomycetidae</taxon>
        <taxon>Onygenales</taxon>
        <taxon>Ajellomycetaceae</taxon>
        <taxon>Histoplasma</taxon>
    </lineage>
</organism>
<reference evidence="1 2" key="1">
    <citation type="submission" date="2021-01" db="EMBL/GenBank/DDBJ databases">
        <title>Chromosome-level genome assembly of a human fungal pathogen reveals clustering of transcriptionally co-regulated genes.</title>
        <authorList>
            <person name="Voorhies M."/>
            <person name="Cohen S."/>
            <person name="Shea T.P."/>
            <person name="Petrus S."/>
            <person name="Munoz J.F."/>
            <person name="Poplawski S."/>
            <person name="Goldman W.E."/>
            <person name="Michael T."/>
            <person name="Cuomo C.A."/>
            <person name="Sil A."/>
            <person name="Beyhan S."/>
        </authorList>
    </citation>
    <scope>NUCLEOTIDE SEQUENCE [LARGE SCALE GENOMIC DNA]</scope>
    <source>
        <strain evidence="1 2">G184AR</strain>
    </source>
</reference>
<accession>A0A8H7YFD7</accession>
<evidence type="ECO:0000313" key="1">
    <source>
        <dbReference type="EMBL" id="KAG5288569.1"/>
    </source>
</evidence>
<gene>
    <name evidence="1" type="ORF">I7I52_12091</name>
</gene>
<dbReference type="OrthoDB" id="10438802at2759"/>
<comment type="caution">
    <text evidence="1">The sequence shown here is derived from an EMBL/GenBank/DDBJ whole genome shotgun (WGS) entry which is preliminary data.</text>
</comment>
<protein>
    <submittedName>
        <fullName evidence="1">Uncharacterized protein</fullName>
    </submittedName>
</protein>
<proteinExistence type="predicted"/>
<sequence>MFSMLSYSGNLIQLHSLRYSAERGMYVCMYLFSAPEGCMQRLRPPSLRAWGCATLKRSLYTQ</sequence>
<name>A0A8H7YFD7_AJECA</name>